<feature type="domain" description="Response regulatory" evidence="7">
    <location>
        <begin position="19"/>
        <end position="135"/>
    </location>
</feature>
<dbReference type="SUPFAM" id="SSF52172">
    <property type="entry name" value="CheY-like"/>
    <property type="match status" value="1"/>
</dbReference>
<name>A0A8D5ALA1_9GAMM</name>
<evidence type="ECO:0000313" key="9">
    <source>
        <dbReference type="Proteomes" id="UP000824988"/>
    </source>
</evidence>
<evidence type="ECO:0000256" key="1">
    <source>
        <dbReference type="ARBA" id="ARBA00022553"/>
    </source>
</evidence>
<evidence type="ECO:0000256" key="5">
    <source>
        <dbReference type="ARBA" id="ARBA00023163"/>
    </source>
</evidence>
<keyword evidence="2" id="KW-0902">Two-component regulatory system</keyword>
<evidence type="ECO:0000259" key="7">
    <source>
        <dbReference type="PROSITE" id="PS50110"/>
    </source>
</evidence>
<evidence type="ECO:0000256" key="4">
    <source>
        <dbReference type="ARBA" id="ARBA00023125"/>
    </source>
</evidence>
<dbReference type="KEGG" id="moz:MoryE10_32350"/>
<keyword evidence="9" id="KW-1185">Reference proteome</keyword>
<keyword evidence="5" id="KW-0804">Transcription</keyword>
<protein>
    <recommendedName>
        <fullName evidence="7">Response regulatory domain-containing protein</fullName>
    </recommendedName>
</protein>
<dbReference type="GO" id="GO:0006355">
    <property type="term" value="P:regulation of DNA-templated transcription"/>
    <property type="evidence" value="ECO:0007669"/>
    <property type="project" value="TreeGrafter"/>
</dbReference>
<dbReference type="SMART" id="SM00448">
    <property type="entry name" value="REC"/>
    <property type="match status" value="1"/>
</dbReference>
<keyword evidence="3" id="KW-0805">Transcription regulation</keyword>
<dbReference type="InterPro" id="IPR039420">
    <property type="entry name" value="WalR-like"/>
</dbReference>
<dbReference type="InterPro" id="IPR011006">
    <property type="entry name" value="CheY-like_superfamily"/>
</dbReference>
<dbReference type="GO" id="GO:0000976">
    <property type="term" value="F:transcription cis-regulatory region binding"/>
    <property type="evidence" value="ECO:0007669"/>
    <property type="project" value="TreeGrafter"/>
</dbReference>
<dbReference type="PANTHER" id="PTHR48111">
    <property type="entry name" value="REGULATOR OF RPOS"/>
    <property type="match status" value="1"/>
</dbReference>
<evidence type="ECO:0000256" key="3">
    <source>
        <dbReference type="ARBA" id="ARBA00023015"/>
    </source>
</evidence>
<dbReference type="GO" id="GO:0005829">
    <property type="term" value="C:cytosol"/>
    <property type="evidence" value="ECO:0007669"/>
    <property type="project" value="TreeGrafter"/>
</dbReference>
<reference evidence="8" key="1">
    <citation type="submission" date="2019-06" db="EMBL/GenBank/DDBJ databases">
        <title>Complete genome sequence of Methylogaea oryzae strain JCM16910.</title>
        <authorList>
            <person name="Asakawa S."/>
        </authorList>
    </citation>
    <scope>NUCLEOTIDE SEQUENCE</scope>
    <source>
        <strain evidence="8">E10</strain>
    </source>
</reference>
<organism evidence="8 9">
    <name type="scientific">Methylogaea oryzae</name>
    <dbReference type="NCBI Taxonomy" id="1295382"/>
    <lineage>
        <taxon>Bacteria</taxon>
        <taxon>Pseudomonadati</taxon>
        <taxon>Pseudomonadota</taxon>
        <taxon>Gammaproteobacteria</taxon>
        <taxon>Methylococcales</taxon>
        <taxon>Methylococcaceae</taxon>
        <taxon>Methylogaea</taxon>
    </lineage>
</organism>
<dbReference type="Gene3D" id="3.40.50.2300">
    <property type="match status" value="1"/>
</dbReference>
<dbReference type="EMBL" id="AP019782">
    <property type="protein sequence ID" value="BBL72629.1"/>
    <property type="molecule type" value="Genomic_DNA"/>
</dbReference>
<dbReference type="RefSeq" id="WP_054774855.1">
    <property type="nucleotide sequence ID" value="NZ_AP019782.1"/>
</dbReference>
<dbReference type="PANTHER" id="PTHR48111:SF1">
    <property type="entry name" value="TWO-COMPONENT RESPONSE REGULATOR ORR33"/>
    <property type="match status" value="1"/>
</dbReference>
<accession>A0A8D5ALA1</accession>
<keyword evidence="4" id="KW-0238">DNA-binding</keyword>
<evidence type="ECO:0000256" key="2">
    <source>
        <dbReference type="ARBA" id="ARBA00023012"/>
    </source>
</evidence>
<dbReference type="GO" id="GO:0032993">
    <property type="term" value="C:protein-DNA complex"/>
    <property type="evidence" value="ECO:0007669"/>
    <property type="project" value="TreeGrafter"/>
</dbReference>
<evidence type="ECO:0000256" key="6">
    <source>
        <dbReference type="PROSITE-ProRule" id="PRU00169"/>
    </source>
</evidence>
<dbReference type="AlphaFoldDB" id="A0A8D5ALA1"/>
<dbReference type="InterPro" id="IPR001789">
    <property type="entry name" value="Sig_transdc_resp-reg_receiver"/>
</dbReference>
<gene>
    <name evidence="8" type="ORF">MoryE10_32350</name>
</gene>
<dbReference type="GO" id="GO:0000156">
    <property type="term" value="F:phosphorelay response regulator activity"/>
    <property type="evidence" value="ECO:0007669"/>
    <property type="project" value="TreeGrafter"/>
</dbReference>
<sequence>MTTITATEASPGNDVTNRHVFLIDADGAHIGQRLASQERAYSVSTAATAAQALATIPDLPSLDVVLLGRQLPDMDGLELAQRLKELEGARNAAIVFLAERDSVEDRLAAYEAGASDFLLKTLDTEDLHRKIDLLLRQRHAVAQAQLHASTATYVAMAAMGELAAMGLIIQLFRRLFGVKTPEDIPDLVFEALAELGMDCVLQLRRDDTVVNRSSRGECNDMEQGLLDTITQLGERLYSYRSQSALCYDHVTLVAKNMPKDDPLAYGRLKDYLAIVAEGIDERVRTL</sequence>
<comment type="caution">
    <text evidence="6">Lacks conserved residue(s) required for the propagation of feature annotation.</text>
</comment>
<keyword evidence="1" id="KW-0597">Phosphoprotein</keyword>
<proteinExistence type="predicted"/>
<evidence type="ECO:0000313" key="8">
    <source>
        <dbReference type="EMBL" id="BBL72629.1"/>
    </source>
</evidence>
<dbReference type="Proteomes" id="UP000824988">
    <property type="component" value="Chromosome"/>
</dbReference>
<dbReference type="Pfam" id="PF00072">
    <property type="entry name" value="Response_reg"/>
    <property type="match status" value="1"/>
</dbReference>
<dbReference type="PROSITE" id="PS50110">
    <property type="entry name" value="RESPONSE_REGULATORY"/>
    <property type="match status" value="1"/>
</dbReference>